<dbReference type="GO" id="GO:0005829">
    <property type="term" value="C:cytosol"/>
    <property type="evidence" value="ECO:0007669"/>
    <property type="project" value="TreeGrafter"/>
</dbReference>
<dbReference type="Pfam" id="PF01381">
    <property type="entry name" value="HTH_3"/>
    <property type="match status" value="1"/>
</dbReference>
<dbReference type="CDD" id="cd00093">
    <property type="entry name" value="HTH_XRE"/>
    <property type="match status" value="1"/>
</dbReference>
<dbReference type="OrthoDB" id="9814751at2"/>
<dbReference type="GO" id="GO:0003700">
    <property type="term" value="F:DNA-binding transcription factor activity"/>
    <property type="evidence" value="ECO:0007669"/>
    <property type="project" value="TreeGrafter"/>
</dbReference>
<protein>
    <submittedName>
        <fullName evidence="3">XRE family transcriptional regulator</fullName>
    </submittedName>
</protein>
<gene>
    <name evidence="3" type="ORF">DN062_15545</name>
</gene>
<dbReference type="EMBL" id="QKRX01000014">
    <property type="protein sequence ID" value="RAU16962.1"/>
    <property type="molecule type" value="Genomic_DNA"/>
</dbReference>
<keyword evidence="4" id="KW-1185">Reference proteome</keyword>
<evidence type="ECO:0000313" key="3">
    <source>
        <dbReference type="EMBL" id="RAU16962.1"/>
    </source>
</evidence>
<name>A0A364NIR8_9GAMM</name>
<evidence type="ECO:0000259" key="2">
    <source>
        <dbReference type="PROSITE" id="PS50943"/>
    </source>
</evidence>
<dbReference type="PROSITE" id="PS50943">
    <property type="entry name" value="HTH_CROC1"/>
    <property type="match status" value="1"/>
</dbReference>
<dbReference type="PANTHER" id="PTHR46797:SF11">
    <property type="entry name" value="HTH-TYPE TRANSCRIPTIONAL REGULATOR PUUR"/>
    <property type="match status" value="1"/>
</dbReference>
<proteinExistence type="predicted"/>
<dbReference type="Gene3D" id="1.10.260.40">
    <property type="entry name" value="lambda repressor-like DNA-binding domains"/>
    <property type="match status" value="1"/>
</dbReference>
<feature type="domain" description="HTH cro/C1-type" evidence="2">
    <location>
        <begin position="16"/>
        <end position="70"/>
    </location>
</feature>
<dbReference type="AlphaFoldDB" id="A0A364NIR8"/>
<dbReference type="InterPro" id="IPR010982">
    <property type="entry name" value="Lambda_DNA-bd_dom_sf"/>
</dbReference>
<dbReference type="InterPro" id="IPR011051">
    <property type="entry name" value="RmlC_Cupin_sf"/>
</dbReference>
<dbReference type="PANTHER" id="PTHR46797">
    <property type="entry name" value="HTH-TYPE TRANSCRIPTIONAL REGULATOR"/>
    <property type="match status" value="1"/>
</dbReference>
<evidence type="ECO:0000313" key="4">
    <source>
        <dbReference type="Proteomes" id="UP000250744"/>
    </source>
</evidence>
<dbReference type="GO" id="GO:0003677">
    <property type="term" value="F:DNA binding"/>
    <property type="evidence" value="ECO:0007669"/>
    <property type="project" value="UniProtKB-KW"/>
</dbReference>
<reference evidence="3 4" key="1">
    <citation type="submission" date="2018-06" db="EMBL/GenBank/DDBJ databases">
        <title>Nitrincola tibetense sp. nov., isolated from Lake XuguoCo on Tibetan Plateau.</title>
        <authorList>
            <person name="Xing P."/>
        </authorList>
    </citation>
    <scope>NUCLEOTIDE SEQUENCE [LARGE SCALE GENOMIC DNA]</scope>
    <source>
        <strain evidence="4">xg18</strain>
    </source>
</reference>
<dbReference type="SMART" id="SM00530">
    <property type="entry name" value="HTH_XRE"/>
    <property type="match status" value="1"/>
</dbReference>
<keyword evidence="1" id="KW-0238">DNA-binding</keyword>
<sequence length="188" mass="20807">MSSPGSKDEFDLGAQLRFVRQNAGLSQRELAKRAGVTNAAISLIENNQSSPSVSSLKKILEVIPISLTDFFSLEAPEESRVFFKANDLMPITQGEVKYRQVGDMRFHNLQILHEHYAPGADTGRAMLQHESEEGGIVISGSIELTVGDQKMILKEGDAYLFDSRKPHRFRNPGKDVCVIISACTPPYL</sequence>
<dbReference type="RefSeq" id="WP_112160221.1">
    <property type="nucleotide sequence ID" value="NZ_QKRX01000014.1"/>
</dbReference>
<dbReference type="InterPro" id="IPR050807">
    <property type="entry name" value="TransReg_Diox_bact_type"/>
</dbReference>
<organism evidence="3 4">
    <name type="scientific">Nitrincola tibetensis</name>
    <dbReference type="NCBI Taxonomy" id="2219697"/>
    <lineage>
        <taxon>Bacteria</taxon>
        <taxon>Pseudomonadati</taxon>
        <taxon>Pseudomonadota</taxon>
        <taxon>Gammaproteobacteria</taxon>
        <taxon>Oceanospirillales</taxon>
        <taxon>Oceanospirillaceae</taxon>
        <taxon>Nitrincola</taxon>
    </lineage>
</organism>
<comment type="caution">
    <text evidence="3">The sequence shown here is derived from an EMBL/GenBank/DDBJ whole genome shotgun (WGS) entry which is preliminary data.</text>
</comment>
<dbReference type="Gene3D" id="2.60.120.10">
    <property type="entry name" value="Jelly Rolls"/>
    <property type="match status" value="1"/>
</dbReference>
<dbReference type="InterPro" id="IPR014710">
    <property type="entry name" value="RmlC-like_jellyroll"/>
</dbReference>
<dbReference type="SUPFAM" id="SSF51182">
    <property type="entry name" value="RmlC-like cupins"/>
    <property type="match status" value="1"/>
</dbReference>
<dbReference type="InterPro" id="IPR013096">
    <property type="entry name" value="Cupin_2"/>
</dbReference>
<dbReference type="Pfam" id="PF07883">
    <property type="entry name" value="Cupin_2"/>
    <property type="match status" value="1"/>
</dbReference>
<evidence type="ECO:0000256" key="1">
    <source>
        <dbReference type="ARBA" id="ARBA00023125"/>
    </source>
</evidence>
<dbReference type="InterPro" id="IPR001387">
    <property type="entry name" value="Cro/C1-type_HTH"/>
</dbReference>
<dbReference type="SUPFAM" id="SSF47413">
    <property type="entry name" value="lambda repressor-like DNA-binding domains"/>
    <property type="match status" value="1"/>
</dbReference>
<dbReference type="CDD" id="cd02209">
    <property type="entry name" value="cupin_XRE_C"/>
    <property type="match status" value="1"/>
</dbReference>
<dbReference type="Proteomes" id="UP000250744">
    <property type="component" value="Unassembled WGS sequence"/>
</dbReference>
<accession>A0A364NIR8</accession>